<feature type="transmembrane region" description="Helical" evidence="2">
    <location>
        <begin position="367"/>
        <end position="387"/>
    </location>
</feature>
<keyword evidence="2" id="KW-0472">Membrane</keyword>
<organism evidence="3 4">
    <name type="scientific">Puccinia sorghi</name>
    <dbReference type="NCBI Taxonomy" id="27349"/>
    <lineage>
        <taxon>Eukaryota</taxon>
        <taxon>Fungi</taxon>
        <taxon>Dikarya</taxon>
        <taxon>Basidiomycota</taxon>
        <taxon>Pucciniomycotina</taxon>
        <taxon>Pucciniomycetes</taxon>
        <taxon>Pucciniales</taxon>
        <taxon>Pucciniaceae</taxon>
        <taxon>Puccinia</taxon>
    </lineage>
</organism>
<dbReference type="OrthoDB" id="2497298at2759"/>
<evidence type="ECO:0000313" key="3">
    <source>
        <dbReference type="EMBL" id="KNZ56028.1"/>
    </source>
</evidence>
<keyword evidence="2" id="KW-1133">Transmembrane helix</keyword>
<evidence type="ECO:0000313" key="4">
    <source>
        <dbReference type="Proteomes" id="UP000037035"/>
    </source>
</evidence>
<feature type="region of interest" description="Disordered" evidence="1">
    <location>
        <begin position="501"/>
        <end position="529"/>
    </location>
</feature>
<dbReference type="VEuPathDB" id="FungiDB:VP01_2516g3"/>
<evidence type="ECO:0000256" key="2">
    <source>
        <dbReference type="SAM" id="Phobius"/>
    </source>
</evidence>
<keyword evidence="4" id="KW-1185">Reference proteome</keyword>
<reference evidence="3 4" key="1">
    <citation type="submission" date="2015-08" db="EMBL/GenBank/DDBJ databases">
        <title>Next Generation Sequencing and Analysis of the Genome of Puccinia sorghi L Schw, the Causal Agent of Maize Common Rust.</title>
        <authorList>
            <person name="Rochi L."/>
            <person name="Burguener G."/>
            <person name="Darino M."/>
            <person name="Turjanski A."/>
            <person name="Kreff E."/>
            <person name="Dieguez M.J."/>
            <person name="Sacco F."/>
        </authorList>
    </citation>
    <scope>NUCLEOTIDE SEQUENCE [LARGE SCALE GENOMIC DNA]</scope>
    <source>
        <strain evidence="3 4">RO10H11247</strain>
    </source>
</reference>
<feature type="transmembrane region" description="Helical" evidence="2">
    <location>
        <begin position="324"/>
        <end position="347"/>
    </location>
</feature>
<proteinExistence type="predicted"/>
<keyword evidence="2" id="KW-0812">Transmembrane</keyword>
<feature type="transmembrane region" description="Helical" evidence="2">
    <location>
        <begin position="107"/>
        <end position="129"/>
    </location>
</feature>
<dbReference type="AlphaFoldDB" id="A0A0L6V5K1"/>
<dbReference type="Proteomes" id="UP000037035">
    <property type="component" value="Unassembled WGS sequence"/>
</dbReference>
<evidence type="ECO:0000256" key="1">
    <source>
        <dbReference type="SAM" id="MobiDB-lite"/>
    </source>
</evidence>
<dbReference type="EMBL" id="LAVV01007410">
    <property type="protein sequence ID" value="KNZ56028.1"/>
    <property type="molecule type" value="Genomic_DNA"/>
</dbReference>
<protein>
    <submittedName>
        <fullName evidence="3">Uncharacterized protein</fullName>
    </submittedName>
</protein>
<gene>
    <name evidence="3" type="ORF">VP01_2516g3</name>
</gene>
<feature type="transmembrane region" description="Helical" evidence="2">
    <location>
        <begin position="141"/>
        <end position="161"/>
    </location>
</feature>
<comment type="caution">
    <text evidence="3">The sequence shown here is derived from an EMBL/GenBank/DDBJ whole genome shotgun (WGS) entry which is preliminary data.</text>
</comment>
<sequence length="529" mass="60683">MSEAQKLLKFIATLPSSVNPYYATANKLEKSILCLETEISYTLTCYLFNSKVSSKSPMVTPAQNCCFGVIRHVSRSTLFLIYQRARIHKSIKLQYTKRGWHFQTLRYLIYLGAILVCLYWGSLVNYFTVGLLVINISDSSALVYLFYVPLTVYVILVHVALDRGYKLDESPMLCVFGQKFYAIVLGSWSSVPHEQGKAEIQQAGLLTTIAIPQAVISWLYFSAYTDLHEIETIVHRLAKRLRVAGRTYDPKHFHTFDLLRLLVPAQKILPILIYIPLFTASLRALYKQSVSQSKIDAVMGSKGSNGTPRPSRIGRRLIRERQRLVYHAACVFVSTVVHLPPLIWKAFNTRGDFLHNVAWKEWTHHGLIDPLAFTGNCILLILNMHSYQILADRKRKQQQSSFSTGTSGEGTPRRKTALQSLFLGESDDEQDSSLDHVEEMVNSTALWESRFNNLHSQEPADCFFNTRFRETSFEKFRTEAEQPMILLMKLKPDLRRNKEIVRQEGKIDKGKRNDNEKSFTVKKIVDQKR</sequence>
<name>A0A0L6V5K1_9BASI</name>
<accession>A0A0L6V5K1</accession>